<feature type="region of interest" description="Disordered" evidence="1">
    <location>
        <begin position="39"/>
        <end position="71"/>
    </location>
</feature>
<evidence type="ECO:0000313" key="3">
    <source>
        <dbReference type="EMBL" id="MED6172303.1"/>
    </source>
</evidence>
<evidence type="ECO:0000256" key="1">
    <source>
        <dbReference type="SAM" id="MobiDB-lite"/>
    </source>
</evidence>
<name>A0ABU6VI76_9FABA</name>
<gene>
    <name evidence="3" type="ORF">PIB30_048848</name>
</gene>
<accession>A0ABU6VI76</accession>
<feature type="transmembrane region" description="Helical" evidence="2">
    <location>
        <begin position="168"/>
        <end position="186"/>
    </location>
</feature>
<feature type="compositionally biased region" description="Low complexity" evidence="1">
    <location>
        <begin position="60"/>
        <end position="71"/>
    </location>
</feature>
<organism evidence="3 4">
    <name type="scientific">Stylosanthes scabra</name>
    <dbReference type="NCBI Taxonomy" id="79078"/>
    <lineage>
        <taxon>Eukaryota</taxon>
        <taxon>Viridiplantae</taxon>
        <taxon>Streptophyta</taxon>
        <taxon>Embryophyta</taxon>
        <taxon>Tracheophyta</taxon>
        <taxon>Spermatophyta</taxon>
        <taxon>Magnoliopsida</taxon>
        <taxon>eudicotyledons</taxon>
        <taxon>Gunneridae</taxon>
        <taxon>Pentapetalae</taxon>
        <taxon>rosids</taxon>
        <taxon>fabids</taxon>
        <taxon>Fabales</taxon>
        <taxon>Fabaceae</taxon>
        <taxon>Papilionoideae</taxon>
        <taxon>50 kb inversion clade</taxon>
        <taxon>dalbergioids sensu lato</taxon>
        <taxon>Dalbergieae</taxon>
        <taxon>Pterocarpus clade</taxon>
        <taxon>Stylosanthes</taxon>
    </lineage>
</organism>
<reference evidence="3 4" key="1">
    <citation type="journal article" date="2023" name="Plants (Basel)">
        <title>Bridging the Gap: Combining Genomics and Transcriptomics Approaches to Understand Stylosanthes scabra, an Orphan Legume from the Brazilian Caatinga.</title>
        <authorList>
            <person name="Ferreira-Neto J.R.C."/>
            <person name="da Silva M.D."/>
            <person name="Binneck E."/>
            <person name="de Melo N.F."/>
            <person name="da Silva R.H."/>
            <person name="de Melo A.L.T.M."/>
            <person name="Pandolfi V."/>
            <person name="Bustamante F.O."/>
            <person name="Brasileiro-Vidal A.C."/>
            <person name="Benko-Iseppon A.M."/>
        </authorList>
    </citation>
    <scope>NUCLEOTIDE SEQUENCE [LARGE SCALE GENOMIC DNA]</scope>
    <source>
        <tissue evidence="3">Leaves</tissue>
    </source>
</reference>
<comment type="caution">
    <text evidence="3">The sequence shown here is derived from an EMBL/GenBank/DDBJ whole genome shotgun (WGS) entry which is preliminary data.</text>
</comment>
<evidence type="ECO:0000256" key="2">
    <source>
        <dbReference type="SAM" id="Phobius"/>
    </source>
</evidence>
<keyword evidence="2" id="KW-1133">Transmembrane helix</keyword>
<evidence type="ECO:0000313" key="4">
    <source>
        <dbReference type="Proteomes" id="UP001341840"/>
    </source>
</evidence>
<keyword evidence="2" id="KW-0472">Membrane</keyword>
<keyword evidence="2" id="KW-0812">Transmembrane</keyword>
<keyword evidence="4" id="KW-1185">Reference proteome</keyword>
<sequence length="192" mass="21209">MAAAALAAPKVGGGVIFFESDERKKIRVGAIARLNYQEDSPGTFKKNRTGRTSAGSGDEAGPTAQAGQAPQDAEDCINLIRSGTLPKHWERVLLPMRCAFLMPVLERLMLFMIEAGFRHAIQLRTSFSMLHSSQYLWSVGGRRHTLSTSRGVSAPSLYRMWRITWVSARTRILLVVACGILILIISNNHGIW</sequence>
<protein>
    <submittedName>
        <fullName evidence="3">Uncharacterized protein</fullName>
    </submittedName>
</protein>
<dbReference type="EMBL" id="JASCZI010151358">
    <property type="protein sequence ID" value="MED6172303.1"/>
    <property type="molecule type" value="Genomic_DNA"/>
</dbReference>
<proteinExistence type="predicted"/>
<dbReference type="Proteomes" id="UP001341840">
    <property type="component" value="Unassembled WGS sequence"/>
</dbReference>